<evidence type="ECO:0000313" key="1">
    <source>
        <dbReference type="EMBL" id="KAJ4386659.1"/>
    </source>
</evidence>
<accession>A0A9W8YJU5</accession>
<dbReference type="EMBL" id="JAPEVB010000006">
    <property type="protein sequence ID" value="KAJ4386659.1"/>
    <property type="molecule type" value="Genomic_DNA"/>
</dbReference>
<organism evidence="1 2">
    <name type="scientific">Gnomoniopsis smithogilvyi</name>
    <dbReference type="NCBI Taxonomy" id="1191159"/>
    <lineage>
        <taxon>Eukaryota</taxon>
        <taxon>Fungi</taxon>
        <taxon>Dikarya</taxon>
        <taxon>Ascomycota</taxon>
        <taxon>Pezizomycotina</taxon>
        <taxon>Sordariomycetes</taxon>
        <taxon>Sordariomycetidae</taxon>
        <taxon>Diaporthales</taxon>
        <taxon>Gnomoniaceae</taxon>
        <taxon>Gnomoniopsis</taxon>
    </lineage>
</organism>
<reference evidence="1" key="1">
    <citation type="submission" date="2022-10" db="EMBL/GenBank/DDBJ databases">
        <title>Tapping the CABI collections for fungal endophytes: first genome assemblies for Collariella, Neodidymelliopsis, Ascochyta clinopodiicola, Didymella pomorum, Didymosphaeria variabile, Neocosmospora piperis and Neocucurbitaria cava.</title>
        <authorList>
            <person name="Hill R."/>
        </authorList>
    </citation>
    <scope>NUCLEOTIDE SEQUENCE</scope>
    <source>
        <strain evidence="1">IMI 355082</strain>
    </source>
</reference>
<keyword evidence="2" id="KW-1185">Reference proteome</keyword>
<sequence length="60" mass="6553">MTPGQVAVPGLLRKYMAHSRSGALIIVFDSLPWARGGIHRIVDWTGALQVGHGFRKQQAV</sequence>
<gene>
    <name evidence="1" type="ORF">N0V93_009557</name>
</gene>
<evidence type="ECO:0000313" key="2">
    <source>
        <dbReference type="Proteomes" id="UP001140453"/>
    </source>
</evidence>
<name>A0A9W8YJU5_9PEZI</name>
<comment type="caution">
    <text evidence="1">The sequence shown here is derived from an EMBL/GenBank/DDBJ whole genome shotgun (WGS) entry which is preliminary data.</text>
</comment>
<dbReference type="AlphaFoldDB" id="A0A9W8YJU5"/>
<proteinExistence type="predicted"/>
<protein>
    <submittedName>
        <fullName evidence="1">Uncharacterized protein</fullName>
    </submittedName>
</protein>
<dbReference type="Proteomes" id="UP001140453">
    <property type="component" value="Unassembled WGS sequence"/>
</dbReference>